<dbReference type="EMBL" id="QUQM01000007">
    <property type="protein sequence ID" value="KAA8645637.1"/>
    <property type="molecule type" value="Genomic_DNA"/>
</dbReference>
<reference evidence="2 3" key="1">
    <citation type="submission" date="2019-08" db="EMBL/GenBank/DDBJ databases">
        <title>The genome sequence of a newly discovered highly antifungal drug resistant Aspergillus species, Aspergillus tanneri NIH 1004.</title>
        <authorList>
            <person name="Mounaud S."/>
            <person name="Singh I."/>
            <person name="Joardar V."/>
            <person name="Pakala S."/>
            <person name="Pakala S."/>
            <person name="Venepally P."/>
            <person name="Chung J.K."/>
            <person name="Losada L."/>
            <person name="Nierman W.C."/>
        </authorList>
    </citation>
    <scope>NUCLEOTIDE SEQUENCE [LARGE SCALE GENOMIC DNA]</scope>
    <source>
        <strain evidence="2 3">NIH1004</strain>
    </source>
</reference>
<dbReference type="AlphaFoldDB" id="A0A5M9MSY0"/>
<dbReference type="RefSeq" id="XP_033424998.1">
    <property type="nucleotide sequence ID" value="XM_033571683.1"/>
</dbReference>
<gene>
    <name evidence="2" type="ORF">ATNIH1004_007056</name>
</gene>
<organism evidence="2 3">
    <name type="scientific">Aspergillus tanneri</name>
    <dbReference type="NCBI Taxonomy" id="1220188"/>
    <lineage>
        <taxon>Eukaryota</taxon>
        <taxon>Fungi</taxon>
        <taxon>Dikarya</taxon>
        <taxon>Ascomycota</taxon>
        <taxon>Pezizomycotina</taxon>
        <taxon>Eurotiomycetes</taxon>
        <taxon>Eurotiomycetidae</taxon>
        <taxon>Eurotiales</taxon>
        <taxon>Aspergillaceae</taxon>
        <taxon>Aspergillus</taxon>
        <taxon>Aspergillus subgen. Circumdati</taxon>
    </lineage>
</organism>
<evidence type="ECO:0000256" key="1">
    <source>
        <dbReference type="SAM" id="MobiDB-lite"/>
    </source>
</evidence>
<dbReference type="GeneID" id="54329758"/>
<sequence length="108" mass="12366">MGLFPTENDGGQPVFSAQAKWTLCGSVEWTKNRRARRIRELFKEFRLQTAILCEEKAGEVAERKEHCTVAHQALQEQRLLEKAESGAEREVKRAQKQEAAKQQAERIA</sequence>
<protein>
    <submittedName>
        <fullName evidence="2">Uncharacterized protein</fullName>
    </submittedName>
</protein>
<evidence type="ECO:0000313" key="3">
    <source>
        <dbReference type="Proteomes" id="UP000324241"/>
    </source>
</evidence>
<evidence type="ECO:0000313" key="2">
    <source>
        <dbReference type="EMBL" id="KAA8645637.1"/>
    </source>
</evidence>
<accession>A0A5M9MSY0</accession>
<name>A0A5M9MSY0_9EURO</name>
<proteinExistence type="predicted"/>
<comment type="caution">
    <text evidence="2">The sequence shown here is derived from an EMBL/GenBank/DDBJ whole genome shotgun (WGS) entry which is preliminary data.</text>
</comment>
<feature type="region of interest" description="Disordered" evidence="1">
    <location>
        <begin position="85"/>
        <end position="108"/>
    </location>
</feature>
<dbReference type="Proteomes" id="UP000324241">
    <property type="component" value="Unassembled WGS sequence"/>
</dbReference>